<name>A0A9X2NU31_9BACE</name>
<sequence>MEKVKKFKELCSEMEQRKKNLDEELREYIQKVNHICDLGGFVSYEDKVIDPSNSISDELKREYEYLFSQIRKHVQSQTQWIDEINQAYKEAQDEILECVQQKTRSQDMVNHIQQIMGRIIQVNRLAAIEYGEQFIANI</sequence>
<dbReference type="Proteomes" id="UP001143192">
    <property type="component" value="Unassembled WGS sequence"/>
</dbReference>
<evidence type="ECO:0000313" key="2">
    <source>
        <dbReference type="EMBL" id="MCR6506271.1"/>
    </source>
</evidence>
<gene>
    <name evidence="2" type="ORF">M1B79_16800</name>
</gene>
<organism evidence="2 3">
    <name type="scientific">Bacteroides muris</name>
    <name type="common">ex Fokt et al. 2023</name>
    <dbReference type="NCBI Taxonomy" id="2937417"/>
    <lineage>
        <taxon>Bacteria</taxon>
        <taxon>Pseudomonadati</taxon>
        <taxon>Bacteroidota</taxon>
        <taxon>Bacteroidia</taxon>
        <taxon>Bacteroidales</taxon>
        <taxon>Bacteroidaceae</taxon>
        <taxon>Bacteroides</taxon>
    </lineage>
</organism>
<dbReference type="AlphaFoldDB" id="A0A9X2NU31"/>
<comment type="caution">
    <text evidence="2">The sequence shown here is derived from an EMBL/GenBank/DDBJ whole genome shotgun (WGS) entry which is preliminary data.</text>
</comment>
<accession>A0A9X2NU31</accession>
<evidence type="ECO:0000256" key="1">
    <source>
        <dbReference type="SAM" id="Coils"/>
    </source>
</evidence>
<keyword evidence="3" id="KW-1185">Reference proteome</keyword>
<keyword evidence="1" id="KW-0175">Coiled coil</keyword>
<reference evidence="2" key="1">
    <citation type="journal article" date="2022" name="Arch. Microbiol.">
        <title>Bacteroides muris sp. nov. isolated from the cecum of wild-derived house mice.</title>
        <authorList>
            <person name="Fokt H."/>
            <person name="Unni R."/>
            <person name="Repnik U."/>
            <person name="Schmitz R.A."/>
            <person name="Bramkamp M."/>
            <person name="Baines J.F."/>
            <person name="Unterweger D."/>
        </authorList>
    </citation>
    <scope>NUCLEOTIDE SEQUENCE</scope>
    <source>
        <strain evidence="2">KH365_2</strain>
    </source>
</reference>
<dbReference type="RefSeq" id="WP_257932470.1">
    <property type="nucleotide sequence ID" value="NZ_JAMZED010000068.1"/>
</dbReference>
<proteinExistence type="predicted"/>
<dbReference type="EMBL" id="JAMZED010000068">
    <property type="protein sequence ID" value="MCR6506271.1"/>
    <property type="molecule type" value="Genomic_DNA"/>
</dbReference>
<protein>
    <submittedName>
        <fullName evidence="2">Uncharacterized protein</fullName>
    </submittedName>
</protein>
<evidence type="ECO:0000313" key="3">
    <source>
        <dbReference type="Proteomes" id="UP001143192"/>
    </source>
</evidence>
<reference evidence="2" key="2">
    <citation type="submission" date="2022-04" db="EMBL/GenBank/DDBJ databases">
        <authorList>
            <person name="Fokt H."/>
            <person name="Baines J."/>
        </authorList>
    </citation>
    <scope>NUCLEOTIDE SEQUENCE</scope>
    <source>
        <strain evidence="2">KH365_2</strain>
    </source>
</reference>
<feature type="coiled-coil region" evidence="1">
    <location>
        <begin position="4"/>
        <end position="31"/>
    </location>
</feature>